<evidence type="ECO:0000313" key="2">
    <source>
        <dbReference type="Proteomes" id="UP000215590"/>
    </source>
</evidence>
<proteinExistence type="predicted"/>
<evidence type="ECO:0000313" key="1">
    <source>
        <dbReference type="EMBL" id="OYR11682.1"/>
    </source>
</evidence>
<protein>
    <submittedName>
        <fullName evidence="1">Uncharacterized protein</fullName>
    </submittedName>
</protein>
<dbReference type="Proteomes" id="UP000215590">
    <property type="component" value="Unassembled WGS sequence"/>
</dbReference>
<dbReference type="AlphaFoldDB" id="A0A256FA06"/>
<sequence length="61" mass="6774">MRKKVIALKNDPNVKMQLVQELAVKFGAERVRTNFDLSAVDGFKAVDATQSRAFSRPAPPD</sequence>
<keyword evidence="2" id="KW-1185">Reference proteome</keyword>
<reference evidence="1 2" key="1">
    <citation type="submission" date="2017-07" db="EMBL/GenBank/DDBJ databases">
        <title>Phylogenetic study on the rhizospheric bacterium Ochrobactrum sp. A44.</title>
        <authorList>
            <person name="Krzyzanowska D.M."/>
            <person name="Ossowicki A."/>
            <person name="Rajewska M."/>
            <person name="Maciag T."/>
            <person name="Kaczynski Z."/>
            <person name="Czerwicka M."/>
            <person name="Jafra S."/>
        </authorList>
    </citation>
    <scope>NUCLEOTIDE SEQUENCE [LARGE SCALE GENOMIC DNA]</scope>
    <source>
        <strain evidence="1 2">DSM 7216</strain>
    </source>
</reference>
<gene>
    <name evidence="1" type="ORF">CEV31_3712</name>
</gene>
<comment type="caution">
    <text evidence="1">The sequence shown here is derived from an EMBL/GenBank/DDBJ whole genome shotgun (WGS) entry which is preliminary data.</text>
</comment>
<accession>A0A256FA06</accession>
<organism evidence="1 2">
    <name type="scientific">Brucella thiophenivorans</name>
    <dbReference type="NCBI Taxonomy" id="571255"/>
    <lineage>
        <taxon>Bacteria</taxon>
        <taxon>Pseudomonadati</taxon>
        <taxon>Pseudomonadota</taxon>
        <taxon>Alphaproteobacteria</taxon>
        <taxon>Hyphomicrobiales</taxon>
        <taxon>Brucellaceae</taxon>
        <taxon>Brucella/Ochrobactrum group</taxon>
        <taxon>Brucella</taxon>
    </lineage>
</organism>
<name>A0A256FA06_9HYPH</name>
<dbReference type="EMBL" id="NNRJ01000059">
    <property type="protein sequence ID" value="OYR11682.1"/>
    <property type="molecule type" value="Genomic_DNA"/>
</dbReference>